<dbReference type="EMBL" id="WNAF01000001">
    <property type="protein sequence ID" value="MTR75421.1"/>
    <property type="molecule type" value="Genomic_DNA"/>
</dbReference>
<dbReference type="SUPFAM" id="SSF52540">
    <property type="entry name" value="P-loop containing nucleoside triphosphate hydrolases"/>
    <property type="match status" value="1"/>
</dbReference>
<name>A0A844KBN4_9FIRM</name>
<dbReference type="Proteomes" id="UP000448177">
    <property type="component" value="Unassembled WGS sequence"/>
</dbReference>
<comment type="caution">
    <text evidence="1">The sequence shown here is derived from an EMBL/GenBank/DDBJ whole genome shotgun (WGS) entry which is preliminary data.</text>
</comment>
<sequence>MNCTEIFNYIFEAFNSNNIDYAIIHSYQYLPDKFDSNIDTAINVPNIKDAIKLLDDTLVGTGWRVIQFWRHENYAADCVISNDKEFLQVDFCTHYERNGRIVIPVQELLNGKRLHKNFYVPKPQTEFTYILVKKILKQVFSDGSKQQLTALWKAMSEKERKDTKLGLKRFIEADEINKILECVELSQYDLIDLKQAHKVLKKKTSNIVDNLHYNVFDLRRRFERIIHPTGLFIVLLGVDGAGKTTIAENLKERYITAFRRIDHYHSRVRVLNDISQLKKDATPIDASNPHEKKQKAGKFTSIVKFGYYFLDFLIGNAKTTVAKIRSTLVLVERYYYDYSIDNVRYNLNLSDKFLSFFEYFILKPDIIFIFTGDSQKLLDRKHEITIDEINEQKKKLSEKFINNPKAMFIDTTEETVDECVAKMIKECNAIMRKRRKW</sequence>
<proteinExistence type="predicted"/>
<protein>
    <recommendedName>
        <fullName evidence="3">Thymidylate kinase</fullName>
    </recommendedName>
</protein>
<accession>A0A844KBN4</accession>
<gene>
    <name evidence="1" type="ORF">GMD21_01710</name>
</gene>
<organism evidence="1 2">
    <name type="scientific">Mediterraneibacter faecis</name>
    <dbReference type="NCBI Taxonomy" id="592978"/>
    <lineage>
        <taxon>Bacteria</taxon>
        <taxon>Bacillati</taxon>
        <taxon>Bacillota</taxon>
        <taxon>Clostridia</taxon>
        <taxon>Lachnospirales</taxon>
        <taxon>Lachnospiraceae</taxon>
        <taxon>Mediterraneibacter</taxon>
    </lineage>
</organism>
<dbReference type="Gene3D" id="3.40.50.300">
    <property type="entry name" value="P-loop containing nucleotide triphosphate hydrolases"/>
    <property type="match status" value="1"/>
</dbReference>
<dbReference type="AlphaFoldDB" id="A0A844KBN4"/>
<evidence type="ECO:0008006" key="3">
    <source>
        <dbReference type="Google" id="ProtNLM"/>
    </source>
</evidence>
<evidence type="ECO:0000313" key="2">
    <source>
        <dbReference type="Proteomes" id="UP000448177"/>
    </source>
</evidence>
<dbReference type="RefSeq" id="WP_155203213.1">
    <property type="nucleotide sequence ID" value="NZ_WNAF01000001.1"/>
</dbReference>
<keyword evidence="2" id="KW-1185">Reference proteome</keyword>
<dbReference type="InterPro" id="IPR027417">
    <property type="entry name" value="P-loop_NTPase"/>
</dbReference>
<evidence type="ECO:0000313" key="1">
    <source>
        <dbReference type="EMBL" id="MTR75421.1"/>
    </source>
</evidence>
<reference evidence="1 2" key="1">
    <citation type="journal article" date="2019" name="Nat. Med.">
        <title>A library of human gut bacterial isolates paired with longitudinal multiomics data enables mechanistic microbiome research.</title>
        <authorList>
            <person name="Poyet M."/>
            <person name="Groussin M."/>
            <person name="Gibbons S.M."/>
            <person name="Avila-Pacheco J."/>
            <person name="Jiang X."/>
            <person name="Kearney S.M."/>
            <person name="Perrotta A.R."/>
            <person name="Berdy B."/>
            <person name="Zhao S."/>
            <person name="Lieberman T.D."/>
            <person name="Swanson P.K."/>
            <person name="Smith M."/>
            <person name="Roesemann S."/>
            <person name="Alexander J.E."/>
            <person name="Rich S.A."/>
            <person name="Livny J."/>
            <person name="Vlamakis H."/>
            <person name="Clish C."/>
            <person name="Bullock K."/>
            <person name="Deik A."/>
            <person name="Scott J."/>
            <person name="Pierce K.A."/>
            <person name="Xavier R.J."/>
            <person name="Alm E.J."/>
        </authorList>
    </citation>
    <scope>NUCLEOTIDE SEQUENCE [LARGE SCALE GENOMIC DNA]</scope>
    <source>
        <strain evidence="1 2">BIOML-A1</strain>
    </source>
</reference>